<evidence type="ECO:0000256" key="1">
    <source>
        <dbReference type="SAM" id="MobiDB-lite"/>
    </source>
</evidence>
<evidence type="ECO:0000313" key="4">
    <source>
        <dbReference type="EMBL" id="CEL70464.1"/>
    </source>
</evidence>
<reference evidence="4" key="1">
    <citation type="journal article" date="2015" name="PLoS ONE">
        <title>Comprehensive Evaluation of Toxoplasma gondii VEG and Neospora caninum LIV Genomes with Tachyzoite Stage Transcriptome and Proteome Defines Novel Transcript Features.</title>
        <authorList>
            <person name="Ramaprasad A."/>
            <person name="Mourier T."/>
            <person name="Naeem R."/>
            <person name="Malas T.B."/>
            <person name="Moussa E."/>
            <person name="Panigrahi A."/>
            <person name="Vermont S.J."/>
            <person name="Otto T.D."/>
            <person name="Wastling J."/>
            <person name="Pain A."/>
        </authorList>
    </citation>
    <scope>NUCLEOTIDE SEQUENCE</scope>
    <source>
        <strain evidence="4">Liverpool</strain>
    </source>
</reference>
<feature type="compositionally biased region" description="Polar residues" evidence="1">
    <location>
        <begin position="116"/>
        <end position="135"/>
    </location>
</feature>
<keyword evidence="2" id="KW-1133">Transmembrane helix</keyword>
<feature type="transmembrane region" description="Helical" evidence="2">
    <location>
        <begin position="257"/>
        <end position="278"/>
    </location>
</feature>
<evidence type="ECO:0000256" key="3">
    <source>
        <dbReference type="SAM" id="SignalP"/>
    </source>
</evidence>
<feature type="region of interest" description="Disordered" evidence="1">
    <location>
        <begin position="49"/>
        <end position="150"/>
    </location>
</feature>
<sequence length="951" mass="104745">MAILRLFAWTAVLVSVVSASERGHTNNTEAVLLAGRQFRENASGQAFSLGSLHSEPQSTVGVPRNVSKTNEKETASCVTSSPCFPQGHGGTEDLAPHRILEESHPNPTSPPAHRQAGQSQNETPSGTGFLSLQSETRSKPRRAEKTSATATTLYRRTGATAAEKRLARSSHKMQILDARVQRRTSSFDEAAVEACSPATYEKYMEEIQNQISGAAGTVGGLADQLMAGWAMGDFNYTMLLQLVDQEISVVDYLKANYLFLALIAVSVLLLVLWLFFCLPKVCCRWYRKCCCCIREHTHKLGLTGRMVVVAVGGVALVLAFIFGVVTASTEASGINGVRALQCHMYTTVGEMIKGSDPAVVVNERFIGVSPLAQEIRDLSIKLDTTNPQSLLTDLRAQIEEDFHFEEERAGAVGSLKAFRQSMEIASLGDSAHICYGCKAVSERTVQELLDKYQEILETNLDLTNYIDVMFENINFPTIVLDKIIPVNEVEEVVKNATETLAETQPSISSSLTMAEVVFALACSFVLLMVVMGAVWLVFFFIRSGKTGTKLACIQWNTLCVCMFVLLIVAGVFGFVMDLLLRGCQYANTVLIEKDDWSWLVDKIDPDRATPISLLADGCLADGGNGDLVDIFGYKDEFNNMVSEVEETIRRAVGNLPQTPELPIQGLDEFEEFLQQIGWVVTIDKDTAGLERLNTFPPFLTSGVQEEDVEVTLSDKKMTLSGLRTLEALVQPWKFSALRPDETPDKFTITATYPAEDDPFLTEWLASYNSGKDSGHPSSRVADARAKMKNAIWWSVQKHKVLSAKYSCFFYDAATGKVVEQSCPGSTVFAYSPDDWSKNSLISSASAMVQWIKKLLLRVENSIPTATESATEILFSIIRKVKALVDGINCKFMRRAFVQGCLIACDQAFLPLYKAARYCAVTAGSLLLWITVLLMVWRKLKDNRTIGSIASD</sequence>
<feature type="transmembrane region" description="Helical" evidence="2">
    <location>
        <begin position="914"/>
        <end position="936"/>
    </location>
</feature>
<feature type="compositionally biased region" description="Basic and acidic residues" evidence="1">
    <location>
        <begin position="90"/>
        <end position="104"/>
    </location>
</feature>
<name>A0A0F7UK34_NEOCL</name>
<protein>
    <recommendedName>
        <fullName evidence="5">Transmembrane protein</fullName>
    </recommendedName>
</protein>
<feature type="transmembrane region" description="Helical" evidence="2">
    <location>
        <begin position="306"/>
        <end position="325"/>
    </location>
</feature>
<accession>A0A0F7UK34</accession>
<feature type="transmembrane region" description="Helical" evidence="2">
    <location>
        <begin position="553"/>
        <end position="576"/>
    </location>
</feature>
<feature type="transmembrane region" description="Helical" evidence="2">
    <location>
        <begin position="516"/>
        <end position="541"/>
    </location>
</feature>
<keyword evidence="2" id="KW-0812">Transmembrane</keyword>
<keyword evidence="3" id="KW-0732">Signal</keyword>
<proteinExistence type="predicted"/>
<keyword evidence="2" id="KW-0472">Membrane</keyword>
<gene>
    <name evidence="4" type="ORF">BN1204_061470</name>
</gene>
<feature type="compositionally biased region" description="Basic and acidic residues" evidence="1">
    <location>
        <begin position="136"/>
        <end position="145"/>
    </location>
</feature>
<evidence type="ECO:0000256" key="2">
    <source>
        <dbReference type="SAM" id="Phobius"/>
    </source>
</evidence>
<organism evidence="4">
    <name type="scientific">Neospora caninum (strain Liverpool)</name>
    <dbReference type="NCBI Taxonomy" id="572307"/>
    <lineage>
        <taxon>Eukaryota</taxon>
        <taxon>Sar</taxon>
        <taxon>Alveolata</taxon>
        <taxon>Apicomplexa</taxon>
        <taxon>Conoidasida</taxon>
        <taxon>Coccidia</taxon>
        <taxon>Eucoccidiorida</taxon>
        <taxon>Eimeriorina</taxon>
        <taxon>Sarcocystidae</taxon>
        <taxon>Neospora</taxon>
    </lineage>
</organism>
<evidence type="ECO:0008006" key="5">
    <source>
        <dbReference type="Google" id="ProtNLM"/>
    </source>
</evidence>
<dbReference type="AlphaFoldDB" id="A0A0F7UK34"/>
<dbReference type="EMBL" id="LN714487">
    <property type="protein sequence ID" value="CEL70464.1"/>
    <property type="molecule type" value="Genomic_DNA"/>
</dbReference>
<feature type="signal peptide" evidence="3">
    <location>
        <begin position="1"/>
        <end position="19"/>
    </location>
</feature>
<feature type="chain" id="PRO_5002523176" description="Transmembrane protein" evidence="3">
    <location>
        <begin position="20"/>
        <end position="951"/>
    </location>
</feature>